<evidence type="ECO:0000256" key="5">
    <source>
        <dbReference type="ARBA" id="ARBA00023002"/>
    </source>
</evidence>
<dbReference type="PANTHER" id="PTHR24305">
    <property type="entry name" value="CYTOCHROME P450"/>
    <property type="match status" value="1"/>
</dbReference>
<feature type="transmembrane region" description="Helical" evidence="10">
    <location>
        <begin position="6"/>
        <end position="32"/>
    </location>
</feature>
<dbReference type="SUPFAM" id="SSF48264">
    <property type="entry name" value="Cytochrome P450"/>
    <property type="match status" value="1"/>
</dbReference>
<reference evidence="11" key="2">
    <citation type="journal article" date="2023" name="IMA Fungus">
        <title>Comparative genomic study of the Penicillium genus elucidates a diverse pangenome and 15 lateral gene transfer events.</title>
        <authorList>
            <person name="Petersen C."/>
            <person name="Sorensen T."/>
            <person name="Nielsen M.R."/>
            <person name="Sondergaard T.E."/>
            <person name="Sorensen J.L."/>
            <person name="Fitzpatrick D.A."/>
            <person name="Frisvad J.C."/>
            <person name="Nielsen K.L."/>
        </authorList>
    </citation>
    <scope>NUCLEOTIDE SEQUENCE</scope>
    <source>
        <strain evidence="11">IBT 19713</strain>
    </source>
</reference>
<dbReference type="Proteomes" id="UP001150941">
    <property type="component" value="Unassembled WGS sequence"/>
</dbReference>
<keyword evidence="6 8" id="KW-0408">Iron</keyword>
<evidence type="ECO:0000256" key="7">
    <source>
        <dbReference type="ARBA" id="ARBA00023033"/>
    </source>
</evidence>
<dbReference type="InterPro" id="IPR050121">
    <property type="entry name" value="Cytochrome_P450_monoxygenase"/>
</dbReference>
<evidence type="ECO:0000256" key="9">
    <source>
        <dbReference type="RuleBase" id="RU000461"/>
    </source>
</evidence>
<evidence type="ECO:0000256" key="4">
    <source>
        <dbReference type="ARBA" id="ARBA00022723"/>
    </source>
</evidence>
<keyword evidence="4 8" id="KW-0479">Metal-binding</keyword>
<evidence type="ECO:0000256" key="1">
    <source>
        <dbReference type="ARBA" id="ARBA00001971"/>
    </source>
</evidence>
<accession>A0A9W9PFB6</accession>
<dbReference type="OrthoDB" id="1470350at2759"/>
<evidence type="ECO:0000313" key="11">
    <source>
        <dbReference type="EMBL" id="KAJ5245793.1"/>
    </source>
</evidence>
<keyword evidence="10" id="KW-0812">Transmembrane</keyword>
<evidence type="ECO:0000256" key="8">
    <source>
        <dbReference type="PIRSR" id="PIRSR602401-1"/>
    </source>
</evidence>
<dbReference type="PROSITE" id="PS00086">
    <property type="entry name" value="CYTOCHROME_P450"/>
    <property type="match status" value="1"/>
</dbReference>
<sequence>MFWTSLALIAVVISCVGDTLLWVAVHAALFLYHLFINPLRHFPGPKCDALSQLIGSYHLVKGDSCKYIAKLHEQYGDAVRTASNELSFTTPTAWQEIYGVKTDWDDVYEKNPILYVLGPQPVSNIFFCPGREHARIRKHIMPAFSGRALHEQESLMRRTLDQLIDALRNRSGKANFPNQDGVVNMAAWSVFQVTDVLTLLALGQSWDTLKTGEYPGFITDLYGTLKDSTKVRAAHRLKPYHLIIKRFVSNDFGTAFLEYFTQAQSAVTNRRAEKASDKKDFIQYVAPGLTDEEMFENLNMLVVAGLDSTAAILSAAIFYITQNPDSYDKLVHEIQSTFKSDEEITIASVSGLRYLKAVIDETMRLHPSVPVGLPRLVPKGGRFIDGYWVPEGTWVSVAQYSAYRSPKYFAKPHQFIPERWTDTTTYATDNHFVFRPFSTGARGCIGKTFAYANIRMALALLLWNFDLKAQPGNIDPDSLKEYGLWEHHPVFVQVKERV</sequence>
<dbReference type="GO" id="GO:0004497">
    <property type="term" value="F:monooxygenase activity"/>
    <property type="evidence" value="ECO:0007669"/>
    <property type="project" value="UniProtKB-KW"/>
</dbReference>
<keyword evidence="5 9" id="KW-0560">Oxidoreductase</keyword>
<evidence type="ECO:0000256" key="6">
    <source>
        <dbReference type="ARBA" id="ARBA00023004"/>
    </source>
</evidence>
<keyword evidence="7 9" id="KW-0503">Monooxygenase</keyword>
<comment type="similarity">
    <text evidence="2 9">Belongs to the cytochrome P450 family.</text>
</comment>
<feature type="binding site" description="axial binding residue" evidence="8">
    <location>
        <position position="444"/>
    </location>
    <ligand>
        <name>heme</name>
        <dbReference type="ChEBI" id="CHEBI:30413"/>
    </ligand>
    <ligandPart>
        <name>Fe</name>
        <dbReference type="ChEBI" id="CHEBI:18248"/>
    </ligandPart>
</feature>
<dbReference type="AlphaFoldDB" id="A0A9W9PFB6"/>
<protein>
    <recommendedName>
        <fullName evidence="13">Cytochrome P450</fullName>
    </recommendedName>
</protein>
<gene>
    <name evidence="11" type="ORF">N7468_000776</name>
</gene>
<evidence type="ECO:0000313" key="12">
    <source>
        <dbReference type="Proteomes" id="UP001150941"/>
    </source>
</evidence>
<dbReference type="Pfam" id="PF00067">
    <property type="entry name" value="p450"/>
    <property type="match status" value="1"/>
</dbReference>
<dbReference type="Gene3D" id="1.10.630.10">
    <property type="entry name" value="Cytochrome P450"/>
    <property type="match status" value="1"/>
</dbReference>
<evidence type="ECO:0000256" key="10">
    <source>
        <dbReference type="SAM" id="Phobius"/>
    </source>
</evidence>
<dbReference type="PRINTS" id="PR00385">
    <property type="entry name" value="P450"/>
</dbReference>
<keyword evidence="10" id="KW-1133">Transmembrane helix</keyword>
<dbReference type="GeneID" id="83197376"/>
<evidence type="ECO:0000256" key="2">
    <source>
        <dbReference type="ARBA" id="ARBA00010617"/>
    </source>
</evidence>
<dbReference type="GO" id="GO:0043386">
    <property type="term" value="P:mycotoxin biosynthetic process"/>
    <property type="evidence" value="ECO:0007669"/>
    <property type="project" value="UniProtKB-ARBA"/>
</dbReference>
<dbReference type="PANTHER" id="PTHR24305:SF210">
    <property type="entry name" value="CYTOCHROME P450 MONOOXYGENASE ASQL-RELATED"/>
    <property type="match status" value="1"/>
</dbReference>
<evidence type="ECO:0008006" key="13">
    <source>
        <dbReference type="Google" id="ProtNLM"/>
    </source>
</evidence>
<dbReference type="GO" id="GO:0020037">
    <property type="term" value="F:heme binding"/>
    <property type="evidence" value="ECO:0007669"/>
    <property type="project" value="InterPro"/>
</dbReference>
<dbReference type="EMBL" id="JAPQKS010000002">
    <property type="protein sequence ID" value="KAJ5245793.1"/>
    <property type="molecule type" value="Genomic_DNA"/>
</dbReference>
<organism evidence="11 12">
    <name type="scientific">Penicillium chermesinum</name>
    <dbReference type="NCBI Taxonomy" id="63820"/>
    <lineage>
        <taxon>Eukaryota</taxon>
        <taxon>Fungi</taxon>
        <taxon>Dikarya</taxon>
        <taxon>Ascomycota</taxon>
        <taxon>Pezizomycotina</taxon>
        <taxon>Eurotiomycetes</taxon>
        <taxon>Eurotiomycetidae</taxon>
        <taxon>Eurotiales</taxon>
        <taxon>Aspergillaceae</taxon>
        <taxon>Penicillium</taxon>
    </lineage>
</organism>
<dbReference type="PRINTS" id="PR00463">
    <property type="entry name" value="EP450I"/>
</dbReference>
<evidence type="ECO:0000256" key="3">
    <source>
        <dbReference type="ARBA" id="ARBA00022617"/>
    </source>
</evidence>
<dbReference type="InterPro" id="IPR002401">
    <property type="entry name" value="Cyt_P450_E_grp-I"/>
</dbReference>
<dbReference type="CDD" id="cd11058">
    <property type="entry name" value="CYP60B-like"/>
    <property type="match status" value="1"/>
</dbReference>
<keyword evidence="10" id="KW-0472">Membrane</keyword>
<dbReference type="GO" id="GO:0016705">
    <property type="term" value="F:oxidoreductase activity, acting on paired donors, with incorporation or reduction of molecular oxygen"/>
    <property type="evidence" value="ECO:0007669"/>
    <property type="project" value="InterPro"/>
</dbReference>
<keyword evidence="3 8" id="KW-0349">Heme</keyword>
<dbReference type="RefSeq" id="XP_058333214.1">
    <property type="nucleotide sequence ID" value="XM_058470073.1"/>
</dbReference>
<dbReference type="InterPro" id="IPR017972">
    <property type="entry name" value="Cyt_P450_CS"/>
</dbReference>
<comment type="cofactor">
    <cofactor evidence="1 8">
        <name>heme</name>
        <dbReference type="ChEBI" id="CHEBI:30413"/>
    </cofactor>
</comment>
<dbReference type="InterPro" id="IPR001128">
    <property type="entry name" value="Cyt_P450"/>
</dbReference>
<comment type="caution">
    <text evidence="11">The sequence shown here is derived from an EMBL/GenBank/DDBJ whole genome shotgun (WGS) entry which is preliminary data.</text>
</comment>
<keyword evidence="12" id="KW-1185">Reference proteome</keyword>
<dbReference type="InterPro" id="IPR036396">
    <property type="entry name" value="Cyt_P450_sf"/>
</dbReference>
<dbReference type="GO" id="GO:0005506">
    <property type="term" value="F:iron ion binding"/>
    <property type="evidence" value="ECO:0007669"/>
    <property type="project" value="InterPro"/>
</dbReference>
<proteinExistence type="inferred from homology"/>
<name>A0A9W9PFB6_9EURO</name>
<reference evidence="11" key="1">
    <citation type="submission" date="2022-11" db="EMBL/GenBank/DDBJ databases">
        <authorList>
            <person name="Petersen C."/>
        </authorList>
    </citation>
    <scope>NUCLEOTIDE SEQUENCE</scope>
    <source>
        <strain evidence="11">IBT 19713</strain>
    </source>
</reference>